<sequence>MLAMTIDPEGHASSGIYERALRSVNESLGKGKRDRMARRAKRERVIGSLLHGDDIPTEGIYPGLGERWDRARADQVAFVIPANHIRRFCEKIVRGITYREDGLFIEPPFRVDFYALNSNGAEPIQRMLDRHGVAYTRGPGFEVIRVVPPDEPRAAMFKITLFGEFVMYAFVSRPEG</sequence>
<reference evidence="1 2" key="1">
    <citation type="submission" date="2022-10" db="EMBL/GenBank/DDBJ databases">
        <title>Xanthomonas sp. H13-6.</title>
        <authorList>
            <person name="Liu X."/>
            <person name="Deng Z."/>
            <person name="Jiang Y."/>
            <person name="Yu T."/>
            <person name="Ai J."/>
        </authorList>
    </citation>
    <scope>NUCLEOTIDE SEQUENCE [LARGE SCALE GENOMIC DNA]</scope>
    <source>
        <strain evidence="1 2">H13-6</strain>
    </source>
</reference>
<proteinExistence type="predicted"/>
<gene>
    <name evidence="1" type="ORF">OK345_13655</name>
</gene>
<evidence type="ECO:0000313" key="2">
    <source>
        <dbReference type="Proteomes" id="UP001209922"/>
    </source>
</evidence>
<protein>
    <submittedName>
        <fullName evidence="1">Uncharacterized protein</fullName>
    </submittedName>
</protein>
<organism evidence="1 2">
    <name type="scientific">Xanthomonas chitinilytica</name>
    <dbReference type="NCBI Taxonomy" id="2989819"/>
    <lineage>
        <taxon>Bacteria</taxon>
        <taxon>Pseudomonadati</taxon>
        <taxon>Pseudomonadota</taxon>
        <taxon>Gammaproteobacteria</taxon>
        <taxon>Lysobacterales</taxon>
        <taxon>Lysobacteraceae</taxon>
        <taxon>Xanthomonas</taxon>
    </lineage>
</organism>
<keyword evidence="2" id="KW-1185">Reference proteome</keyword>
<evidence type="ECO:0000313" key="1">
    <source>
        <dbReference type="EMBL" id="MCW4473544.1"/>
    </source>
</evidence>
<dbReference type="Proteomes" id="UP001209922">
    <property type="component" value="Unassembled WGS sequence"/>
</dbReference>
<dbReference type="RefSeq" id="WP_265128533.1">
    <property type="nucleotide sequence ID" value="NZ_JAPCHY010000012.1"/>
</dbReference>
<comment type="caution">
    <text evidence="1">The sequence shown here is derived from an EMBL/GenBank/DDBJ whole genome shotgun (WGS) entry which is preliminary data.</text>
</comment>
<accession>A0ABT3JYK8</accession>
<dbReference type="EMBL" id="JAPCHY010000012">
    <property type="protein sequence ID" value="MCW4473544.1"/>
    <property type="molecule type" value="Genomic_DNA"/>
</dbReference>
<name>A0ABT3JYK8_9XANT</name>